<sequence length="95" mass="10819">MKRHIHDFVRACVVCHRDKTETLQPAGLLQPLSIPEQIWSGATTHVMLTDKANQEESQNTLKDFSCLFYEPVGLYAKRDCDHKIILEQGTKPVVV</sequence>
<keyword evidence="2" id="KW-1185">Reference proteome</keyword>
<dbReference type="Proteomes" id="UP000004994">
    <property type="component" value="Chromosome 4"/>
</dbReference>
<dbReference type="EnsemblPlants" id="Solyc04g039703.1.1">
    <property type="protein sequence ID" value="Solyc04g039703.1.1"/>
    <property type="gene ID" value="Solyc04g039703.1"/>
</dbReference>
<protein>
    <recommendedName>
        <fullName evidence="3">Integrase zinc-binding domain-containing protein</fullName>
    </recommendedName>
</protein>
<dbReference type="InParanoid" id="A0A3Q7G3N6"/>
<evidence type="ECO:0000313" key="2">
    <source>
        <dbReference type="Proteomes" id="UP000004994"/>
    </source>
</evidence>
<dbReference type="AlphaFoldDB" id="A0A3Q7G3N6"/>
<name>A0A3Q7G3N6_SOLLC</name>
<proteinExistence type="predicted"/>
<evidence type="ECO:0008006" key="3">
    <source>
        <dbReference type="Google" id="ProtNLM"/>
    </source>
</evidence>
<evidence type="ECO:0000313" key="1">
    <source>
        <dbReference type="EnsemblPlants" id="Solyc04g039703.1.1"/>
    </source>
</evidence>
<organism evidence="1">
    <name type="scientific">Solanum lycopersicum</name>
    <name type="common">Tomato</name>
    <name type="synonym">Lycopersicon esculentum</name>
    <dbReference type="NCBI Taxonomy" id="4081"/>
    <lineage>
        <taxon>Eukaryota</taxon>
        <taxon>Viridiplantae</taxon>
        <taxon>Streptophyta</taxon>
        <taxon>Embryophyta</taxon>
        <taxon>Tracheophyta</taxon>
        <taxon>Spermatophyta</taxon>
        <taxon>Magnoliopsida</taxon>
        <taxon>eudicotyledons</taxon>
        <taxon>Gunneridae</taxon>
        <taxon>Pentapetalae</taxon>
        <taxon>asterids</taxon>
        <taxon>lamiids</taxon>
        <taxon>Solanales</taxon>
        <taxon>Solanaceae</taxon>
        <taxon>Solanoideae</taxon>
        <taxon>Solaneae</taxon>
        <taxon>Solanum</taxon>
        <taxon>Solanum subgen. Lycopersicon</taxon>
    </lineage>
</organism>
<dbReference type="Gramene" id="Solyc04g039703.1.1">
    <property type="protein sequence ID" value="Solyc04g039703.1.1"/>
    <property type="gene ID" value="Solyc04g039703.1"/>
</dbReference>
<reference evidence="1" key="1">
    <citation type="journal article" date="2012" name="Nature">
        <title>The tomato genome sequence provides insights into fleshy fruit evolution.</title>
        <authorList>
            <consortium name="Tomato Genome Consortium"/>
        </authorList>
    </citation>
    <scope>NUCLEOTIDE SEQUENCE [LARGE SCALE GENOMIC DNA]</scope>
    <source>
        <strain evidence="1">cv. Heinz 1706</strain>
    </source>
</reference>
<accession>A0A3Q7G3N6</accession>
<reference evidence="1" key="2">
    <citation type="submission" date="2019-01" db="UniProtKB">
        <authorList>
            <consortium name="EnsemblPlants"/>
        </authorList>
    </citation>
    <scope>IDENTIFICATION</scope>
    <source>
        <strain evidence="1">cv. Heinz 1706</strain>
    </source>
</reference>